<proteinExistence type="predicted"/>
<dbReference type="SUPFAM" id="SSF56300">
    <property type="entry name" value="Metallo-dependent phosphatases"/>
    <property type="match status" value="1"/>
</dbReference>
<evidence type="ECO:0000259" key="1">
    <source>
        <dbReference type="Pfam" id="PF00149"/>
    </source>
</evidence>
<dbReference type="Gene3D" id="3.60.21.10">
    <property type="match status" value="1"/>
</dbReference>
<organism evidence="2 3">
    <name type="scientific">[Torrubiella] hemipterigena</name>
    <dbReference type="NCBI Taxonomy" id="1531966"/>
    <lineage>
        <taxon>Eukaryota</taxon>
        <taxon>Fungi</taxon>
        <taxon>Dikarya</taxon>
        <taxon>Ascomycota</taxon>
        <taxon>Pezizomycotina</taxon>
        <taxon>Sordariomycetes</taxon>
        <taxon>Hypocreomycetidae</taxon>
        <taxon>Hypocreales</taxon>
        <taxon>Clavicipitaceae</taxon>
        <taxon>Clavicipitaceae incertae sedis</taxon>
        <taxon>'Torrubiella' clade</taxon>
    </lineage>
</organism>
<dbReference type="InterPro" id="IPR029052">
    <property type="entry name" value="Metallo-depent_PP-like"/>
</dbReference>
<name>A0A0A1TFR0_9HYPO</name>
<dbReference type="Proteomes" id="UP000039046">
    <property type="component" value="Unassembled WGS sequence"/>
</dbReference>
<dbReference type="PANTHER" id="PTHR12905">
    <property type="entry name" value="METALLOPHOSPHOESTERASE"/>
    <property type="match status" value="1"/>
</dbReference>
<dbReference type="EMBL" id="CDHN01000002">
    <property type="protein sequence ID" value="CEJ86765.1"/>
    <property type="molecule type" value="Genomic_DNA"/>
</dbReference>
<dbReference type="AlphaFoldDB" id="A0A0A1TFR0"/>
<dbReference type="HOGENOM" id="CLU_041441_2_0_1"/>
<dbReference type="PANTHER" id="PTHR12905:SF0">
    <property type="entry name" value="CALCINEURIN-LIKE PHOSPHOESTERASE DOMAIN-CONTAINING PROTEIN"/>
    <property type="match status" value="1"/>
</dbReference>
<keyword evidence="3" id="KW-1185">Reference proteome</keyword>
<evidence type="ECO:0000313" key="3">
    <source>
        <dbReference type="Proteomes" id="UP000039046"/>
    </source>
</evidence>
<dbReference type="InterPro" id="IPR004843">
    <property type="entry name" value="Calcineurin-like_PHP"/>
</dbReference>
<feature type="domain" description="Calcineurin-like phosphoesterase" evidence="1">
    <location>
        <begin position="5"/>
        <end position="200"/>
    </location>
</feature>
<dbReference type="Pfam" id="PF00149">
    <property type="entry name" value="Metallophos"/>
    <property type="match status" value="1"/>
</dbReference>
<dbReference type="CDD" id="cd07379">
    <property type="entry name" value="MPP_239FB"/>
    <property type="match status" value="1"/>
</dbReference>
<gene>
    <name evidence="2" type="ORF">VHEMI04199</name>
</gene>
<dbReference type="GO" id="GO:0016787">
    <property type="term" value="F:hydrolase activity"/>
    <property type="evidence" value="ECO:0007669"/>
    <property type="project" value="InterPro"/>
</dbReference>
<dbReference type="InterPro" id="IPR051693">
    <property type="entry name" value="UPF0046_metallophosphoest"/>
</dbReference>
<accession>A0A0A1TFR0</accession>
<evidence type="ECO:0000313" key="2">
    <source>
        <dbReference type="EMBL" id="CEJ86765.1"/>
    </source>
</evidence>
<dbReference type="OrthoDB" id="630188at2759"/>
<sequence>MPRTKVLIISDTHGFLLPPLPAADILLHAGDLTTNSWPSEYSKTFTYIAAHPAPLKIVIPGNHDRSLDAKFTAANPYTSAARRADEVRASAEQARALGIELLLTDGLHNYTLPNGATFSIFVSPYTPHFGDWGFQYYTGKHTFDIPACDIVMTHGPPSGILDEARVAWHRFEVEHAGCEKLLEAIKRAKPQVHCFGHIHEAWGAYMAHWGTDGEVDDQQSRYLQRYAWLQPEKRKGPLTEEQKEKVDQFAKDKACVVDLADGDDKIVPGQQTLFVNAGMMDELGHLSKAPYLLDLMLPSTAKATDGQISTS</sequence>
<reference evidence="2 3" key="1">
    <citation type="journal article" date="2015" name="Genome Announc.">
        <title>Draft Genome Sequence and Gene Annotation of the Entomopathogenic Fungus Verticillium hemipterigenum.</title>
        <authorList>
            <person name="Horn F."/>
            <person name="Habel A."/>
            <person name="Scharf D.H."/>
            <person name="Dworschak J."/>
            <person name="Brakhage A.A."/>
            <person name="Guthke R."/>
            <person name="Hertweck C."/>
            <person name="Linde J."/>
        </authorList>
    </citation>
    <scope>NUCLEOTIDE SEQUENCE [LARGE SCALE GENOMIC DNA]</scope>
</reference>
<protein>
    <recommendedName>
        <fullName evidence="1">Calcineurin-like phosphoesterase domain-containing protein</fullName>
    </recommendedName>
</protein>